<gene>
    <name evidence="13" type="ordered locus">tll2123</name>
</gene>
<dbReference type="SUPFAM" id="SSF55821">
    <property type="entry name" value="YrdC/RibB"/>
    <property type="match status" value="1"/>
</dbReference>
<evidence type="ECO:0000313" key="14">
    <source>
        <dbReference type="Proteomes" id="UP000000440"/>
    </source>
</evidence>
<dbReference type="AlphaFoldDB" id="Q8DH37"/>
<dbReference type="STRING" id="197221.gene:10748734"/>
<dbReference type="GO" id="GO:0003725">
    <property type="term" value="F:double-stranded RNA binding"/>
    <property type="evidence" value="ECO:0007669"/>
    <property type="project" value="InterPro"/>
</dbReference>
<name>Q8DH37_THEVB</name>
<keyword evidence="5" id="KW-0808">Transferase</keyword>
<protein>
    <recommendedName>
        <fullName evidence="10">L-threonylcarbamoyladenylate synthase</fullName>
        <ecNumber evidence="3">2.7.7.87</ecNumber>
    </recommendedName>
    <alternativeName>
        <fullName evidence="10">L-threonylcarbamoyladenylate synthase</fullName>
    </alternativeName>
</protein>
<evidence type="ECO:0000313" key="13">
    <source>
        <dbReference type="EMBL" id="BAC09675.1"/>
    </source>
</evidence>
<dbReference type="GO" id="GO:0061710">
    <property type="term" value="F:L-threonylcarbamoyladenylate synthase"/>
    <property type="evidence" value="ECO:0007669"/>
    <property type="project" value="UniProtKB-EC"/>
</dbReference>
<evidence type="ECO:0000256" key="11">
    <source>
        <dbReference type="ARBA" id="ARBA00048366"/>
    </source>
</evidence>
<evidence type="ECO:0000256" key="6">
    <source>
        <dbReference type="ARBA" id="ARBA00022694"/>
    </source>
</evidence>
<dbReference type="EMBL" id="BA000039">
    <property type="protein sequence ID" value="BAC09675.1"/>
    <property type="molecule type" value="Genomic_DNA"/>
</dbReference>
<dbReference type="GO" id="GO:0000049">
    <property type="term" value="F:tRNA binding"/>
    <property type="evidence" value="ECO:0007669"/>
    <property type="project" value="TreeGrafter"/>
</dbReference>
<proteinExistence type="inferred from homology"/>
<dbReference type="Pfam" id="PF01300">
    <property type="entry name" value="Sua5_yciO_yrdC"/>
    <property type="match status" value="1"/>
</dbReference>
<dbReference type="PATRIC" id="fig|197221.4.peg.2222"/>
<keyword evidence="6" id="KW-0819">tRNA processing</keyword>
<dbReference type="PANTHER" id="PTHR17490:SF16">
    <property type="entry name" value="THREONYLCARBAMOYL-AMP SYNTHASE"/>
    <property type="match status" value="1"/>
</dbReference>
<dbReference type="Proteomes" id="UP000000440">
    <property type="component" value="Chromosome"/>
</dbReference>
<sequence length="197" mass="21525">MRTMAQVSMAALVAAVRTGNWLISFPTDTVPALASRCDRGELIYTAKERQPDKPLILMGANPEQLWPFVRGSAAEWEQWSAMAARYWPGAVTLVLPAAELPPGLNPLGTGTIGLRVPDWPPAQALLQQTGPLATTSINRSGQPPLIELGAIAREFPQVLTLHPWQLPPSPPQPSTVVQWQSGQWHILRQGRVQIEPP</sequence>
<dbReference type="GO" id="GO:0005524">
    <property type="term" value="F:ATP binding"/>
    <property type="evidence" value="ECO:0007669"/>
    <property type="project" value="UniProtKB-KW"/>
</dbReference>
<dbReference type="PANTHER" id="PTHR17490">
    <property type="entry name" value="SUA5"/>
    <property type="match status" value="1"/>
</dbReference>
<dbReference type="GO" id="GO:0006450">
    <property type="term" value="P:regulation of translational fidelity"/>
    <property type="evidence" value="ECO:0007669"/>
    <property type="project" value="TreeGrafter"/>
</dbReference>
<evidence type="ECO:0000256" key="8">
    <source>
        <dbReference type="ARBA" id="ARBA00022741"/>
    </source>
</evidence>
<evidence type="ECO:0000256" key="10">
    <source>
        <dbReference type="ARBA" id="ARBA00029774"/>
    </source>
</evidence>
<evidence type="ECO:0000256" key="2">
    <source>
        <dbReference type="ARBA" id="ARBA00007663"/>
    </source>
</evidence>
<dbReference type="KEGG" id="tel:tll2123"/>
<keyword evidence="7" id="KW-0548">Nucleotidyltransferase</keyword>
<dbReference type="EC" id="2.7.7.87" evidence="3"/>
<dbReference type="eggNOG" id="COG0009">
    <property type="taxonomic scope" value="Bacteria"/>
</dbReference>
<evidence type="ECO:0000256" key="1">
    <source>
        <dbReference type="ARBA" id="ARBA00004496"/>
    </source>
</evidence>
<dbReference type="InterPro" id="IPR017945">
    <property type="entry name" value="DHBP_synth_RibB-like_a/b_dom"/>
</dbReference>
<evidence type="ECO:0000256" key="5">
    <source>
        <dbReference type="ARBA" id="ARBA00022679"/>
    </source>
</evidence>
<dbReference type="GO" id="GO:0008033">
    <property type="term" value="P:tRNA processing"/>
    <property type="evidence" value="ECO:0007669"/>
    <property type="project" value="UniProtKB-KW"/>
</dbReference>
<comment type="subcellular location">
    <subcellularLocation>
        <location evidence="1">Cytoplasm</location>
    </subcellularLocation>
</comment>
<accession>Q8DH37</accession>
<dbReference type="Gene3D" id="3.90.870.10">
    <property type="entry name" value="DHBP synthase"/>
    <property type="match status" value="1"/>
</dbReference>
<evidence type="ECO:0000256" key="4">
    <source>
        <dbReference type="ARBA" id="ARBA00022490"/>
    </source>
</evidence>
<dbReference type="EnsemblBacteria" id="BAC09675">
    <property type="protein sequence ID" value="BAC09675"/>
    <property type="gene ID" value="BAC09675"/>
</dbReference>
<reference evidence="13 14" key="1">
    <citation type="journal article" date="2002" name="DNA Res.">
        <title>Complete genome structure of the thermophilic cyanobacterium Thermosynechococcus elongatus BP-1.</title>
        <authorList>
            <person name="Nakamura Y."/>
            <person name="Kaneko T."/>
            <person name="Sato S."/>
            <person name="Ikeuchi M."/>
            <person name="Katoh H."/>
            <person name="Sasamoto S."/>
            <person name="Watanabe A."/>
            <person name="Iriguchi M."/>
            <person name="Kawashima K."/>
            <person name="Kimura T."/>
            <person name="Kishida Y."/>
            <person name="Kiyokawa C."/>
            <person name="Kohara M."/>
            <person name="Matsumoto M."/>
            <person name="Matsuno A."/>
            <person name="Nakazaki N."/>
            <person name="Shimpo S."/>
            <person name="Sugimoto M."/>
            <person name="Takeuchi C."/>
            <person name="Yamada M."/>
            <person name="Tabata S."/>
        </authorList>
    </citation>
    <scope>NUCLEOTIDE SEQUENCE [LARGE SCALE GENOMIC DNA]</scope>
    <source>
        <strain evidence="14">IAM M-273 / NIES-2133 / BP-1</strain>
    </source>
</reference>
<keyword evidence="14" id="KW-1185">Reference proteome</keyword>
<evidence type="ECO:0000256" key="3">
    <source>
        <dbReference type="ARBA" id="ARBA00012584"/>
    </source>
</evidence>
<dbReference type="PROSITE" id="PS51163">
    <property type="entry name" value="YRDC"/>
    <property type="match status" value="1"/>
</dbReference>
<dbReference type="GO" id="GO:0005737">
    <property type="term" value="C:cytoplasm"/>
    <property type="evidence" value="ECO:0007669"/>
    <property type="project" value="UniProtKB-SubCell"/>
</dbReference>
<evidence type="ECO:0000256" key="7">
    <source>
        <dbReference type="ARBA" id="ARBA00022695"/>
    </source>
</evidence>
<comment type="catalytic activity">
    <reaction evidence="11">
        <text>L-threonine + hydrogencarbonate + ATP = L-threonylcarbamoyladenylate + diphosphate + H2O</text>
        <dbReference type="Rhea" id="RHEA:36407"/>
        <dbReference type="ChEBI" id="CHEBI:15377"/>
        <dbReference type="ChEBI" id="CHEBI:17544"/>
        <dbReference type="ChEBI" id="CHEBI:30616"/>
        <dbReference type="ChEBI" id="CHEBI:33019"/>
        <dbReference type="ChEBI" id="CHEBI:57926"/>
        <dbReference type="ChEBI" id="CHEBI:73682"/>
        <dbReference type="EC" id="2.7.7.87"/>
    </reaction>
</comment>
<keyword evidence="8" id="KW-0547">Nucleotide-binding</keyword>
<dbReference type="InterPro" id="IPR006070">
    <property type="entry name" value="Sua5-like_dom"/>
</dbReference>
<feature type="domain" description="YrdC-like" evidence="12">
    <location>
        <begin position="6"/>
        <end position="192"/>
    </location>
</feature>
<keyword evidence="4" id="KW-0963">Cytoplasm</keyword>
<keyword evidence="9" id="KW-0067">ATP-binding</keyword>
<evidence type="ECO:0000259" key="12">
    <source>
        <dbReference type="PROSITE" id="PS51163"/>
    </source>
</evidence>
<organism evidence="13 14">
    <name type="scientific">Thermosynechococcus vestitus (strain NIES-2133 / IAM M-273 / BP-1)</name>
    <dbReference type="NCBI Taxonomy" id="197221"/>
    <lineage>
        <taxon>Bacteria</taxon>
        <taxon>Bacillati</taxon>
        <taxon>Cyanobacteriota</taxon>
        <taxon>Cyanophyceae</taxon>
        <taxon>Acaryochloridales</taxon>
        <taxon>Thermosynechococcaceae</taxon>
        <taxon>Thermosynechococcus</taxon>
    </lineage>
</organism>
<evidence type="ECO:0000256" key="9">
    <source>
        <dbReference type="ARBA" id="ARBA00022840"/>
    </source>
</evidence>
<comment type="similarity">
    <text evidence="2">Belongs to the SUA5 family.</text>
</comment>
<dbReference type="InterPro" id="IPR050156">
    <property type="entry name" value="TC-AMP_synthase_SUA5"/>
</dbReference>